<dbReference type="EMBL" id="CP032568">
    <property type="protein sequence ID" value="AYF77896.1"/>
    <property type="molecule type" value="Genomic_DNA"/>
</dbReference>
<sequence length="303" mass="33866">MQSSSAQLISASSACPRACRARRSPKRLCRFSCPLRCPDMADSPSNPHDAYFRHVLARPADIAGELRAVLPTEIAARIDWGMLALQPCSFVSQHLRSRYSDLLFRTRLDGQEAFVYLLVEHQSRPDRMMPLRMMEYLVAIWNRYIRDDPDEKMLPAIIPLVVHASPEGRPWLHPTELSELVDIDPATRAALGDHLPRFRFLLDDLTAVDLPTLGPAAKEVIMTTAERLRAEGEARGRAEGEARGRAEGEARGRAETLIEQLSLKFGEVPSQAADTIRSGELSQLRTWAARVITATSIEEVFGE</sequence>
<dbReference type="KEGG" id="nyu:D7D52_33360"/>
<gene>
    <name evidence="3" type="ORF">D7D52_33360</name>
</gene>
<reference evidence="3 4" key="1">
    <citation type="submission" date="2018-09" db="EMBL/GenBank/DDBJ databases">
        <title>Nocardia yunnanensis sp. nov., an actinomycete isolated from a soil sample.</title>
        <authorList>
            <person name="Zhang J."/>
        </authorList>
    </citation>
    <scope>NUCLEOTIDE SEQUENCE [LARGE SCALE GENOMIC DNA]</scope>
    <source>
        <strain evidence="3 4">CFHS0054</strain>
    </source>
</reference>
<evidence type="ECO:0000259" key="2">
    <source>
        <dbReference type="Pfam" id="PF04754"/>
    </source>
</evidence>
<feature type="region of interest" description="Disordered" evidence="1">
    <location>
        <begin position="231"/>
        <end position="251"/>
    </location>
</feature>
<proteinExistence type="predicted"/>
<dbReference type="GO" id="GO:0006310">
    <property type="term" value="P:DNA recombination"/>
    <property type="evidence" value="ECO:0007669"/>
    <property type="project" value="TreeGrafter"/>
</dbReference>
<dbReference type="InterPro" id="IPR051699">
    <property type="entry name" value="Rpn/YhgA-like_nuclease"/>
</dbReference>
<feature type="domain" description="Transposase (putative) YhgA-like" evidence="2">
    <location>
        <begin position="46"/>
        <end position="211"/>
    </location>
</feature>
<accession>A0A386ZKC1</accession>
<evidence type="ECO:0000313" key="4">
    <source>
        <dbReference type="Proteomes" id="UP000267164"/>
    </source>
</evidence>
<dbReference type="Pfam" id="PF04754">
    <property type="entry name" value="Transposase_31"/>
    <property type="match status" value="1"/>
</dbReference>
<name>A0A386ZKC1_9NOCA</name>
<keyword evidence="4" id="KW-1185">Reference proteome</keyword>
<organism evidence="3 4">
    <name type="scientific">Nocardia yunnanensis</name>
    <dbReference type="NCBI Taxonomy" id="2382165"/>
    <lineage>
        <taxon>Bacteria</taxon>
        <taxon>Bacillati</taxon>
        <taxon>Actinomycetota</taxon>
        <taxon>Actinomycetes</taxon>
        <taxon>Mycobacteriales</taxon>
        <taxon>Nocardiaceae</taxon>
        <taxon>Nocardia</taxon>
    </lineage>
</organism>
<evidence type="ECO:0000313" key="3">
    <source>
        <dbReference type="EMBL" id="AYF77896.1"/>
    </source>
</evidence>
<dbReference type="PANTHER" id="PTHR34611:SF2">
    <property type="entry name" value="INACTIVE RECOMBINATION-PROMOTING NUCLEASE-LIKE PROTEIN RPNE-RELATED"/>
    <property type="match status" value="1"/>
</dbReference>
<dbReference type="PANTHER" id="PTHR34611">
    <property type="match status" value="1"/>
</dbReference>
<dbReference type="GO" id="GO:1990238">
    <property type="term" value="F:double-stranded DNA endonuclease activity"/>
    <property type="evidence" value="ECO:0007669"/>
    <property type="project" value="TreeGrafter"/>
</dbReference>
<protein>
    <recommendedName>
        <fullName evidence="2">Transposase (putative) YhgA-like domain-containing protein</fullName>
    </recommendedName>
</protein>
<dbReference type="InterPro" id="IPR006842">
    <property type="entry name" value="Transposase_31"/>
</dbReference>
<evidence type="ECO:0000256" key="1">
    <source>
        <dbReference type="SAM" id="MobiDB-lite"/>
    </source>
</evidence>
<dbReference type="Proteomes" id="UP000267164">
    <property type="component" value="Chromosome"/>
</dbReference>
<dbReference type="OrthoDB" id="4539897at2"/>
<dbReference type="AlphaFoldDB" id="A0A386ZKC1"/>